<comment type="caution">
    <text evidence="1">The sequence shown here is derived from an EMBL/GenBank/DDBJ whole genome shotgun (WGS) entry which is preliminary data.</text>
</comment>
<accession>A0ABW7D0Q8</accession>
<gene>
    <name evidence="1" type="ORF">ACEU0G_000684</name>
</gene>
<dbReference type="EMBL" id="JBHGCJ010000014">
    <property type="protein sequence ID" value="MFG6110804.1"/>
    <property type="molecule type" value="Genomic_DNA"/>
</dbReference>
<reference evidence="1 2" key="1">
    <citation type="submission" date="2024-09" db="EMBL/GenBank/DDBJ databases">
        <authorList>
            <consortium name="All-Russian atlas of soil microorganisms"/>
            <consortium name="as a basis for the search for new antimicrobial producers and enzymes with unique properties"/>
            <person name="Sokolova E.A."/>
            <person name="Voronina E.N."/>
        </authorList>
    </citation>
    <scope>NUCLEOTIDE SEQUENCE [LARGE SCALE GENOMIC DNA]</scope>
    <source>
        <strain evidence="1 2">AF-22b-331.1</strain>
    </source>
</reference>
<evidence type="ECO:0000313" key="2">
    <source>
        <dbReference type="Proteomes" id="UP001605261"/>
    </source>
</evidence>
<proteinExistence type="predicted"/>
<protein>
    <submittedName>
        <fullName evidence="1">Uncharacterized protein</fullName>
    </submittedName>
</protein>
<sequence>MEDTSPLLPAPRVPYTDVGWVRQPADCWTAPMPGMEKMDDAGQDQAMRRMWHPWLGDRRPLIGVEMAERTARAAFDACLLIDAEMQAGPMLWQLLPDAVPAWSRG</sequence>
<dbReference type="RefSeq" id="WP_394164290.1">
    <property type="nucleotide sequence ID" value="NZ_JBHGCJ010000014.1"/>
</dbReference>
<keyword evidence="2" id="KW-1185">Reference proteome</keyword>
<organism evidence="1 2">
    <name type="scientific">Stenotrophomonas nematodicola</name>
    <dbReference type="NCBI Taxonomy" id="2656746"/>
    <lineage>
        <taxon>Bacteria</taxon>
        <taxon>Pseudomonadati</taxon>
        <taxon>Pseudomonadota</taxon>
        <taxon>Gammaproteobacteria</taxon>
        <taxon>Lysobacterales</taxon>
        <taxon>Lysobacteraceae</taxon>
        <taxon>Stenotrophomonas</taxon>
    </lineage>
</organism>
<dbReference type="Proteomes" id="UP001605261">
    <property type="component" value="Unassembled WGS sequence"/>
</dbReference>
<evidence type="ECO:0000313" key="1">
    <source>
        <dbReference type="EMBL" id="MFG6110804.1"/>
    </source>
</evidence>
<name>A0ABW7D0Q8_9GAMM</name>